<feature type="region of interest" description="Disordered" evidence="1">
    <location>
        <begin position="91"/>
        <end position="122"/>
    </location>
</feature>
<evidence type="ECO:0000256" key="1">
    <source>
        <dbReference type="SAM" id="MobiDB-lite"/>
    </source>
</evidence>
<accession>A0A6A7ZI51</accession>
<dbReference type="EMBL" id="WISP01000021">
    <property type="protein sequence ID" value="MQW02663.1"/>
    <property type="molecule type" value="Genomic_DNA"/>
</dbReference>
<reference evidence="2" key="1">
    <citation type="journal article" date="2013" name="Genome Biol.">
        <title>Comparative genomics of the core and accessory genomes of 48 Sinorhizobium strains comprising five genospecies.</title>
        <authorList>
            <person name="Sugawara M."/>
            <person name="Epstein B."/>
            <person name="Badgley B.D."/>
            <person name="Unno T."/>
            <person name="Xu L."/>
            <person name="Reese J."/>
            <person name="Gyaneshwar P."/>
            <person name="Denny R."/>
            <person name="Mudge J."/>
            <person name="Bharti A.K."/>
            <person name="Farmer A.D."/>
            <person name="May G.D."/>
            <person name="Woodward J.E."/>
            <person name="Medigue C."/>
            <person name="Vallenet D."/>
            <person name="Lajus A."/>
            <person name="Rouy Z."/>
            <person name="Martinez-Vaz B."/>
            <person name="Tiffin P."/>
            <person name="Young N.D."/>
            <person name="Sadowsky M.J."/>
        </authorList>
    </citation>
    <scope>NUCLEOTIDE SEQUENCE</scope>
    <source>
        <strain evidence="2">M30</strain>
    </source>
</reference>
<feature type="compositionally biased region" description="Basic and acidic residues" evidence="1">
    <location>
        <begin position="112"/>
        <end position="122"/>
    </location>
</feature>
<comment type="caution">
    <text evidence="2">The sequence shown here is derived from an EMBL/GenBank/DDBJ whole genome shotgun (WGS) entry which is preliminary data.</text>
</comment>
<evidence type="ECO:0000313" key="2">
    <source>
        <dbReference type="EMBL" id="MQW02663.1"/>
    </source>
</evidence>
<dbReference type="AlphaFoldDB" id="A0A6A7ZI51"/>
<organism evidence="2">
    <name type="scientific">Rhizobium meliloti</name>
    <name type="common">Ensifer meliloti</name>
    <name type="synonym">Sinorhizobium meliloti</name>
    <dbReference type="NCBI Taxonomy" id="382"/>
    <lineage>
        <taxon>Bacteria</taxon>
        <taxon>Pseudomonadati</taxon>
        <taxon>Pseudomonadota</taxon>
        <taxon>Alphaproteobacteria</taxon>
        <taxon>Hyphomicrobiales</taxon>
        <taxon>Rhizobiaceae</taxon>
        <taxon>Sinorhizobium/Ensifer group</taxon>
        <taxon>Sinorhizobium</taxon>
    </lineage>
</organism>
<proteinExistence type="predicted"/>
<gene>
    <name evidence="2" type="ORF">GHK45_02040</name>
</gene>
<sequence>MVVVGSRARVADEIEIIVQVVAVLMGMTVRRNHLGLSRMLYRSVHGRCAVHREEHGDPAAKAADRVSSLWRLRSIMGALITVVAKSNKNRSVDLSLPGDMRTGMTEHKHKSHPEIVERLKRS</sequence>
<protein>
    <submittedName>
        <fullName evidence="2">Uncharacterized protein</fullName>
    </submittedName>
</protein>
<name>A0A6A7ZI51_RHIML</name>